<sequence length="71" mass="8295">MKQPQAKAAVIFILEINRFFSNTCRKLHKGIYIHSSKANNTKDKENKKKLQSTNLYEEGRQILSVIEMTLR</sequence>
<name>A0ABT8MLC4_9BACL</name>
<dbReference type="RefSeq" id="WP_300980978.1">
    <property type="nucleotide sequence ID" value="NZ_CP129238.1"/>
</dbReference>
<evidence type="ECO:0000313" key="1">
    <source>
        <dbReference type="EMBL" id="MDN7225687.1"/>
    </source>
</evidence>
<reference evidence="1 2" key="1">
    <citation type="submission" date="2023-06" db="EMBL/GenBank/DDBJ databases">
        <title>Novel species in genus Planococcus.</title>
        <authorList>
            <person name="Ning S."/>
        </authorList>
    </citation>
    <scope>NUCLEOTIDE SEQUENCE [LARGE SCALE GENOMIC DNA]</scope>
    <source>
        <strain evidence="1 2">N064</strain>
    </source>
</reference>
<protein>
    <submittedName>
        <fullName evidence="1">Uncharacterized protein</fullName>
    </submittedName>
</protein>
<comment type="caution">
    <text evidence="1">The sequence shown here is derived from an EMBL/GenBank/DDBJ whole genome shotgun (WGS) entry which is preliminary data.</text>
</comment>
<dbReference type="Proteomes" id="UP001172054">
    <property type="component" value="Unassembled WGS sequence"/>
</dbReference>
<evidence type="ECO:0000313" key="2">
    <source>
        <dbReference type="Proteomes" id="UP001172054"/>
    </source>
</evidence>
<proteinExistence type="predicted"/>
<accession>A0ABT8MLC4</accession>
<gene>
    <name evidence="1" type="ORF">QWY15_00150</name>
</gene>
<keyword evidence="2" id="KW-1185">Reference proteome</keyword>
<organism evidence="1 2">
    <name type="scientific">Planococcus liqunii</name>
    <dbReference type="NCBI Taxonomy" id="3058394"/>
    <lineage>
        <taxon>Bacteria</taxon>
        <taxon>Bacillati</taxon>
        <taxon>Bacillota</taxon>
        <taxon>Bacilli</taxon>
        <taxon>Bacillales</taxon>
        <taxon>Caryophanaceae</taxon>
        <taxon>Planococcus</taxon>
    </lineage>
</organism>
<dbReference type="EMBL" id="JAUJWW010000001">
    <property type="protein sequence ID" value="MDN7225687.1"/>
    <property type="molecule type" value="Genomic_DNA"/>
</dbReference>